<evidence type="ECO:0000313" key="6">
    <source>
        <dbReference type="EMBL" id="RHY75994.1"/>
    </source>
</evidence>
<feature type="compositionally biased region" description="Basic and acidic residues" evidence="1">
    <location>
        <begin position="46"/>
        <end position="55"/>
    </location>
</feature>
<evidence type="ECO:0000313" key="11">
    <source>
        <dbReference type="Proteomes" id="UP000265716"/>
    </source>
</evidence>
<reference evidence="10 11" key="2">
    <citation type="submission" date="2018-08" db="EMBL/GenBank/DDBJ databases">
        <title>Aphanomyces genome sequencing and annotation.</title>
        <authorList>
            <person name="Minardi D."/>
            <person name="Oidtmann B."/>
            <person name="Van Der Giezen M."/>
            <person name="Studholme D.J."/>
        </authorList>
    </citation>
    <scope>NUCLEOTIDE SEQUENCE [LARGE SCALE GENOMIC DNA]</scope>
    <source>
        <strain evidence="7 12">197901</strain>
        <strain evidence="4 14">D2</strain>
        <strain evidence="8 17">FDL457</strain>
        <strain evidence="3 10">Kv</strain>
        <strain evidence="5 11">SA</strain>
        <strain evidence="6 16">Si</strain>
        <strain evidence="2 13">Yx</strain>
    </source>
</reference>
<protein>
    <submittedName>
        <fullName evidence="2">Uncharacterized protein</fullName>
    </submittedName>
</protein>
<dbReference type="Proteomes" id="UP000286510">
    <property type="component" value="Unassembled WGS sequence"/>
</dbReference>
<dbReference type="Proteomes" id="UP000266643">
    <property type="component" value="Unassembled WGS sequence"/>
</dbReference>
<evidence type="ECO:0000313" key="2">
    <source>
        <dbReference type="EMBL" id="RHY00173.1"/>
    </source>
</evidence>
<evidence type="ECO:0000313" key="8">
    <source>
        <dbReference type="EMBL" id="RHZ31938.1"/>
    </source>
</evidence>
<evidence type="ECO:0000313" key="4">
    <source>
        <dbReference type="EMBL" id="RHY45339.1"/>
    </source>
</evidence>
<dbReference type="Proteomes" id="UP000283543">
    <property type="component" value="Unassembled WGS sequence"/>
</dbReference>
<dbReference type="EMBL" id="QUTD01008658">
    <property type="protein sequence ID" value="RHY45339.1"/>
    <property type="molecule type" value="Genomic_DNA"/>
</dbReference>
<dbReference type="EMBL" id="QUTF01010492">
    <property type="protein sequence ID" value="RHZ31938.1"/>
    <property type="molecule type" value="Genomic_DNA"/>
</dbReference>
<evidence type="ECO:0000313" key="15">
    <source>
        <dbReference type="Proteomes" id="UP000275652"/>
    </source>
</evidence>
<comment type="caution">
    <text evidence="2">The sequence shown here is derived from an EMBL/GenBank/DDBJ whole genome shotgun (WGS) entry which is preliminary data.</text>
</comment>
<evidence type="ECO:0000313" key="5">
    <source>
        <dbReference type="EMBL" id="RHY51370.1"/>
    </source>
</evidence>
<dbReference type="Proteomes" id="UP000266239">
    <property type="component" value="Unassembled WGS sequence"/>
</dbReference>
<evidence type="ECO:0000313" key="10">
    <source>
        <dbReference type="Proteomes" id="UP000265427"/>
    </source>
</evidence>
<dbReference type="Proteomes" id="UP000275652">
    <property type="component" value="Unassembled WGS sequence"/>
</dbReference>
<proteinExistence type="predicted"/>
<feature type="region of interest" description="Disordered" evidence="1">
    <location>
        <begin position="23"/>
        <end position="59"/>
    </location>
</feature>
<dbReference type="EMBL" id="QUTC01006582">
    <property type="protein sequence ID" value="RHY51370.1"/>
    <property type="molecule type" value="Genomic_DNA"/>
</dbReference>
<evidence type="ECO:0000313" key="14">
    <source>
        <dbReference type="Proteomes" id="UP000266643"/>
    </source>
</evidence>
<feature type="compositionally biased region" description="Low complexity" evidence="1">
    <location>
        <begin position="290"/>
        <end position="299"/>
    </location>
</feature>
<dbReference type="EMBL" id="QUTI01000661">
    <property type="protein sequence ID" value="RLO14039.1"/>
    <property type="molecule type" value="Genomic_DNA"/>
</dbReference>
<feature type="region of interest" description="Disordered" evidence="1">
    <location>
        <begin position="207"/>
        <end position="299"/>
    </location>
</feature>
<feature type="compositionally biased region" description="Basic residues" evidence="1">
    <location>
        <begin position="36"/>
        <end position="45"/>
    </location>
</feature>
<feature type="compositionally biased region" description="Polar residues" evidence="1">
    <location>
        <begin position="270"/>
        <end position="280"/>
    </location>
</feature>
<evidence type="ECO:0000313" key="13">
    <source>
        <dbReference type="Proteomes" id="UP000266239"/>
    </source>
</evidence>
<evidence type="ECO:0000256" key="1">
    <source>
        <dbReference type="SAM" id="MobiDB-lite"/>
    </source>
</evidence>
<dbReference type="EMBL" id="QUTA01010029">
    <property type="protein sequence ID" value="RHY00173.1"/>
    <property type="molecule type" value="Genomic_DNA"/>
</dbReference>
<organism evidence="2 13">
    <name type="scientific">Aphanomyces astaci</name>
    <name type="common">Crayfish plague agent</name>
    <dbReference type="NCBI Taxonomy" id="112090"/>
    <lineage>
        <taxon>Eukaryota</taxon>
        <taxon>Sar</taxon>
        <taxon>Stramenopiles</taxon>
        <taxon>Oomycota</taxon>
        <taxon>Saprolegniomycetes</taxon>
        <taxon>Saprolegniales</taxon>
        <taxon>Verrucalvaceae</taxon>
        <taxon>Aphanomyces</taxon>
    </lineage>
</organism>
<evidence type="ECO:0000313" key="3">
    <source>
        <dbReference type="EMBL" id="RHY03699.1"/>
    </source>
</evidence>
<name>A0A396ZXA8_APHAT</name>
<dbReference type="EMBL" id="QUTE01011605">
    <property type="protein sequence ID" value="RHZ09274.1"/>
    <property type="molecule type" value="Genomic_DNA"/>
</dbReference>
<evidence type="ECO:0000313" key="16">
    <source>
        <dbReference type="Proteomes" id="UP000283543"/>
    </source>
</evidence>
<evidence type="ECO:0000313" key="7">
    <source>
        <dbReference type="EMBL" id="RHZ09274.1"/>
    </source>
</evidence>
<dbReference type="EMBL" id="QUTB01001348">
    <property type="protein sequence ID" value="RHY75994.1"/>
    <property type="molecule type" value="Genomic_DNA"/>
</dbReference>
<evidence type="ECO:0000313" key="17">
    <source>
        <dbReference type="Proteomes" id="UP000286510"/>
    </source>
</evidence>
<dbReference type="Proteomes" id="UP000266196">
    <property type="component" value="Unassembled WGS sequence"/>
</dbReference>
<dbReference type="AlphaFoldDB" id="A0A396ZXA8"/>
<dbReference type="Proteomes" id="UP000265716">
    <property type="component" value="Unassembled WGS sequence"/>
</dbReference>
<reference evidence="9 15" key="1">
    <citation type="journal article" date="2018" name="J. Invertebr. Pathol.">
        <title>New genotyping method for the causative agent of crayfish plague (Aphanomyces astaci) based on whole genome data.</title>
        <authorList>
            <person name="Minardi D."/>
            <person name="Studholme D.J."/>
            <person name="van der Giezen M."/>
            <person name="Pretto T."/>
            <person name="Oidtmann B."/>
        </authorList>
    </citation>
    <scope>NUCLEOTIDE SEQUENCE [LARGE SCALE GENOMIC DNA]</scope>
    <source>
        <strain evidence="9 15">KB13</strain>
    </source>
</reference>
<dbReference type="EMBL" id="QUSZ01007060">
    <property type="protein sequence ID" value="RHY03699.1"/>
    <property type="molecule type" value="Genomic_DNA"/>
</dbReference>
<dbReference type="Proteomes" id="UP000265427">
    <property type="component" value="Unassembled WGS sequence"/>
</dbReference>
<sequence>MPSSPTHSSIAMVLMNFSKVEEDKTVARSSSDAKVLRPHPPFKRLKPGEQDRPKVENAPTGQRAISMEQIRVNIMKRREKLTQEKHERSLMIDTMHLLRATEYHHRRFRAHKSTPTVMLAPRTEVSPSSSSSSVVPPMSMHAIAAKIPRFPSLYVRDDDIVGSAEDAAAGLLCRYSTGKCPHFRAQKTDGTYLSLCHMHRIRANANQRKLDRKKIPTRGYRSEDPQTAPSSSSSSGNNDSPRSTTSSSSLPQDASYSKDLVTLVRRILQPTHNRPISTSKNQRRQHMDDTSSCSSDDTT</sequence>
<evidence type="ECO:0000313" key="12">
    <source>
        <dbReference type="Proteomes" id="UP000266196"/>
    </source>
</evidence>
<gene>
    <name evidence="2" type="ORF">DYB25_001962</name>
    <name evidence="8" type="ORF">DYB26_006635</name>
    <name evidence="9" type="ORF">DYB28_003699</name>
    <name evidence="4" type="ORF">DYB30_008630</name>
    <name evidence="7" type="ORF">DYB31_010404</name>
    <name evidence="6" type="ORF">DYB34_008392</name>
    <name evidence="3" type="ORF">DYB36_008660</name>
    <name evidence="5" type="ORF">DYB38_006030</name>
</gene>
<accession>A0A396ZXA8</accession>
<evidence type="ECO:0000313" key="9">
    <source>
        <dbReference type="EMBL" id="RLO14039.1"/>
    </source>
</evidence>